<gene>
    <name evidence="4" type="ORF">JI751_18930</name>
</gene>
<dbReference type="Pfam" id="PF13860">
    <property type="entry name" value="FlgD_ig"/>
    <property type="match status" value="1"/>
</dbReference>
<dbReference type="InterPro" id="IPR025965">
    <property type="entry name" value="FlgD/Vpr_Ig-like"/>
</dbReference>
<dbReference type="RefSeq" id="WP_201940151.1">
    <property type="nucleotide sequence ID" value="NZ_JAERSG010000007.1"/>
</dbReference>
<keyword evidence="5" id="KW-1185">Reference proteome</keyword>
<dbReference type="Gene3D" id="2.60.40.4070">
    <property type="match status" value="1"/>
</dbReference>
<evidence type="ECO:0000313" key="5">
    <source>
        <dbReference type="Proteomes" id="UP000636918"/>
    </source>
</evidence>
<sequence length="437" mass="46133">MRRLHVSLLGLAVVAAAVSTPASASASSSDDGASGPRVVAGAFSPNGDGRDDTLLVRYVLPRDADRVELTIDELYAGPTDHVRVVRLGRVEQGSHSWTFDGRNGNGTIVDDGTYRVSLSYAGSPAAAGNRLVVDTSFSPRLAVDSGAIRLAGVNPAVYPRTSVVRDALHLSGLVEHRTRRVSLTIRNPRGRVVLRKVKRNVKGPAQVYSSVFDERWTARVDGRPLPPGRYRAVIAGVDRVGNRGRVEQPIWVSKERLVWHEEVRTVRPQGSEGGGACFFDGGAGCSDAETFNPPCGTVTASQLYAGGLSYRSAPCPEGRTGNDRAGMSHWLPFPQAPRGVARARVRFVGAPTHAGEGDVGTLSVSATAGQQSSFTTSATGSETADVTPRYGLGVDGDTSGSADPIPPGVLWGFSTTSGNAVDVQEFVVTARYLAVED</sequence>
<dbReference type="EMBL" id="JAERSG010000007">
    <property type="protein sequence ID" value="MBL0749700.1"/>
    <property type="molecule type" value="Genomic_DNA"/>
</dbReference>
<evidence type="ECO:0000313" key="4">
    <source>
        <dbReference type="EMBL" id="MBL0749700.1"/>
    </source>
</evidence>
<evidence type="ECO:0000256" key="2">
    <source>
        <dbReference type="SAM" id="SignalP"/>
    </source>
</evidence>
<feature type="compositionally biased region" description="Low complexity" evidence="1">
    <location>
        <begin position="23"/>
        <end position="36"/>
    </location>
</feature>
<feature type="region of interest" description="Disordered" evidence="1">
    <location>
        <begin position="23"/>
        <end position="45"/>
    </location>
</feature>
<evidence type="ECO:0000259" key="3">
    <source>
        <dbReference type="Pfam" id="PF13860"/>
    </source>
</evidence>
<accession>A0ABS1LDD8</accession>
<reference evidence="4 5" key="1">
    <citation type="submission" date="2021-01" db="EMBL/GenBank/DDBJ databases">
        <title>Genome seq and assembly of Nocardiodes sp. G10.</title>
        <authorList>
            <person name="Chhetri G."/>
        </authorList>
    </citation>
    <scope>NUCLEOTIDE SEQUENCE [LARGE SCALE GENOMIC DNA]</scope>
    <source>
        <strain evidence="4 5">G10</strain>
    </source>
</reference>
<feature type="signal peptide" evidence="2">
    <location>
        <begin position="1"/>
        <end position="24"/>
    </location>
</feature>
<organism evidence="4 5">
    <name type="scientific">Nocardioides baculatus</name>
    <dbReference type="NCBI Taxonomy" id="2801337"/>
    <lineage>
        <taxon>Bacteria</taxon>
        <taxon>Bacillati</taxon>
        <taxon>Actinomycetota</taxon>
        <taxon>Actinomycetes</taxon>
        <taxon>Propionibacteriales</taxon>
        <taxon>Nocardioidaceae</taxon>
        <taxon>Nocardioides</taxon>
    </lineage>
</organism>
<feature type="domain" description="FlgD/Vpr Ig-like" evidence="3">
    <location>
        <begin position="52"/>
        <end position="121"/>
    </location>
</feature>
<proteinExistence type="predicted"/>
<keyword evidence="2" id="KW-0732">Signal</keyword>
<name>A0ABS1LDD8_9ACTN</name>
<dbReference type="Proteomes" id="UP000636918">
    <property type="component" value="Unassembled WGS sequence"/>
</dbReference>
<comment type="caution">
    <text evidence="4">The sequence shown here is derived from an EMBL/GenBank/DDBJ whole genome shotgun (WGS) entry which is preliminary data.</text>
</comment>
<evidence type="ECO:0000256" key="1">
    <source>
        <dbReference type="SAM" id="MobiDB-lite"/>
    </source>
</evidence>
<feature type="chain" id="PRO_5045716378" description="FlgD/Vpr Ig-like domain-containing protein" evidence="2">
    <location>
        <begin position="25"/>
        <end position="437"/>
    </location>
</feature>
<protein>
    <recommendedName>
        <fullName evidence="3">FlgD/Vpr Ig-like domain-containing protein</fullName>
    </recommendedName>
</protein>